<comment type="caution">
    <text evidence="4">The sequence shown here is derived from an EMBL/GenBank/DDBJ whole genome shotgun (WGS) entry which is preliminary data.</text>
</comment>
<name>A0A8J3CES2_9PSEU</name>
<dbReference type="PANTHER" id="PTHR10264">
    <property type="entry name" value="BAND 7 PROTEIN-RELATED"/>
    <property type="match status" value="1"/>
</dbReference>
<dbReference type="GO" id="GO:0005886">
    <property type="term" value="C:plasma membrane"/>
    <property type="evidence" value="ECO:0007669"/>
    <property type="project" value="InterPro"/>
</dbReference>
<keyword evidence="2" id="KW-0472">Membrane</keyword>
<dbReference type="AlphaFoldDB" id="A0A8J3CES2"/>
<dbReference type="CDD" id="cd08826">
    <property type="entry name" value="SPFH_eoslipins_u1"/>
    <property type="match status" value="1"/>
</dbReference>
<dbReference type="InterPro" id="IPR001107">
    <property type="entry name" value="Band_7"/>
</dbReference>
<keyword evidence="2" id="KW-0812">Transmembrane</keyword>
<dbReference type="InterPro" id="IPR043202">
    <property type="entry name" value="Band-7_stomatin-like"/>
</dbReference>
<dbReference type="GO" id="GO:0098552">
    <property type="term" value="C:side of membrane"/>
    <property type="evidence" value="ECO:0007669"/>
    <property type="project" value="UniProtKB-ARBA"/>
</dbReference>
<dbReference type="Gene3D" id="6.10.250.2090">
    <property type="match status" value="1"/>
</dbReference>
<sequence length="262" mass="29312">MNPTVTLIVSLAVLLMLFWASVRVVPEYERGVIFRLGRVIAAKGPGLFFIIPIVDRMVRVSLRTVTMDIPPQDVITRDNVTVKVNAVTYFNVVDPVRSVIAIEDHVVGTSQIAQTTLRSILGRAQLDELLVNREEINQQLQQIIDDATNPWGVKVSHVEVKHVELPDAMRRAMARQAEAERERRAKVIHAKGEQEAAETLSQAAVVLERHPAALQLRVLSTMTEIAAERTSTLIFPLPMELLRLADTLQQRLERSAPRPEAS</sequence>
<dbReference type="SUPFAM" id="SSF117892">
    <property type="entry name" value="Band 7/SPFH domain"/>
    <property type="match status" value="1"/>
</dbReference>
<reference evidence="4" key="1">
    <citation type="journal article" date="2014" name="Int. J. Syst. Evol. Microbiol.">
        <title>Complete genome sequence of Corynebacterium casei LMG S-19264T (=DSM 44701T), isolated from a smear-ripened cheese.</title>
        <authorList>
            <consortium name="US DOE Joint Genome Institute (JGI-PGF)"/>
            <person name="Walter F."/>
            <person name="Albersmeier A."/>
            <person name="Kalinowski J."/>
            <person name="Ruckert C."/>
        </authorList>
    </citation>
    <scope>NUCLEOTIDE SEQUENCE</scope>
    <source>
        <strain evidence="4">CGMCC 4.5737</strain>
    </source>
</reference>
<feature type="transmembrane region" description="Helical" evidence="2">
    <location>
        <begin position="36"/>
        <end position="54"/>
    </location>
</feature>
<proteinExistence type="inferred from homology"/>
<dbReference type="Gene3D" id="3.30.479.30">
    <property type="entry name" value="Band 7 domain"/>
    <property type="match status" value="1"/>
</dbReference>
<organism evidence="4 5">
    <name type="scientific">Longimycelium tulufanense</name>
    <dbReference type="NCBI Taxonomy" id="907463"/>
    <lineage>
        <taxon>Bacteria</taxon>
        <taxon>Bacillati</taxon>
        <taxon>Actinomycetota</taxon>
        <taxon>Actinomycetes</taxon>
        <taxon>Pseudonocardiales</taxon>
        <taxon>Pseudonocardiaceae</taxon>
        <taxon>Longimycelium</taxon>
    </lineage>
</organism>
<dbReference type="Proteomes" id="UP000637578">
    <property type="component" value="Unassembled WGS sequence"/>
</dbReference>
<dbReference type="SMART" id="SM00244">
    <property type="entry name" value="PHB"/>
    <property type="match status" value="1"/>
</dbReference>
<reference evidence="4" key="2">
    <citation type="submission" date="2020-09" db="EMBL/GenBank/DDBJ databases">
        <authorList>
            <person name="Sun Q."/>
            <person name="Zhou Y."/>
        </authorList>
    </citation>
    <scope>NUCLEOTIDE SEQUENCE</scope>
    <source>
        <strain evidence="4">CGMCC 4.5737</strain>
    </source>
</reference>
<comment type="similarity">
    <text evidence="1">Belongs to the band 7/mec-2 family.</text>
</comment>
<protein>
    <submittedName>
        <fullName evidence="4">Membrane protein</fullName>
    </submittedName>
</protein>
<dbReference type="InterPro" id="IPR001972">
    <property type="entry name" value="Stomatin_HflK_fam"/>
</dbReference>
<keyword evidence="5" id="KW-1185">Reference proteome</keyword>
<dbReference type="RefSeq" id="WP_189056393.1">
    <property type="nucleotide sequence ID" value="NZ_BMMK01000007.1"/>
</dbReference>
<dbReference type="PANTHER" id="PTHR10264:SF19">
    <property type="entry name" value="AT06885P-RELATED"/>
    <property type="match status" value="1"/>
</dbReference>
<keyword evidence="2" id="KW-1133">Transmembrane helix</keyword>
<gene>
    <name evidence="4" type="ORF">GCM10012275_20940</name>
</gene>
<evidence type="ECO:0000259" key="3">
    <source>
        <dbReference type="SMART" id="SM00244"/>
    </source>
</evidence>
<evidence type="ECO:0000256" key="2">
    <source>
        <dbReference type="SAM" id="Phobius"/>
    </source>
</evidence>
<feature type="domain" description="Band 7" evidence="3">
    <location>
        <begin position="20"/>
        <end position="177"/>
    </location>
</feature>
<dbReference type="PRINTS" id="PR00721">
    <property type="entry name" value="STOMATIN"/>
</dbReference>
<evidence type="ECO:0000256" key="1">
    <source>
        <dbReference type="ARBA" id="ARBA00008164"/>
    </source>
</evidence>
<dbReference type="EMBL" id="BMMK01000007">
    <property type="protein sequence ID" value="GGM49850.1"/>
    <property type="molecule type" value="Genomic_DNA"/>
</dbReference>
<accession>A0A8J3CES2</accession>
<dbReference type="InterPro" id="IPR036013">
    <property type="entry name" value="Band_7/SPFH_dom_sf"/>
</dbReference>
<evidence type="ECO:0000313" key="5">
    <source>
        <dbReference type="Proteomes" id="UP000637578"/>
    </source>
</evidence>
<dbReference type="FunFam" id="3.30.479.30:FF:000004">
    <property type="entry name" value="Putative membrane protease family, stomatin"/>
    <property type="match status" value="1"/>
</dbReference>
<evidence type="ECO:0000313" key="4">
    <source>
        <dbReference type="EMBL" id="GGM49850.1"/>
    </source>
</evidence>
<dbReference type="Pfam" id="PF01145">
    <property type="entry name" value="Band_7"/>
    <property type="match status" value="1"/>
</dbReference>